<organism evidence="1">
    <name type="scientific">Anguilla anguilla</name>
    <name type="common">European freshwater eel</name>
    <name type="synonym">Muraena anguilla</name>
    <dbReference type="NCBI Taxonomy" id="7936"/>
    <lineage>
        <taxon>Eukaryota</taxon>
        <taxon>Metazoa</taxon>
        <taxon>Chordata</taxon>
        <taxon>Craniata</taxon>
        <taxon>Vertebrata</taxon>
        <taxon>Euteleostomi</taxon>
        <taxon>Actinopterygii</taxon>
        <taxon>Neopterygii</taxon>
        <taxon>Teleostei</taxon>
        <taxon>Anguilliformes</taxon>
        <taxon>Anguillidae</taxon>
        <taxon>Anguilla</taxon>
    </lineage>
</organism>
<dbReference type="EMBL" id="GBXM01030036">
    <property type="protein sequence ID" value="JAH78541.1"/>
    <property type="molecule type" value="Transcribed_RNA"/>
</dbReference>
<reference evidence="1" key="2">
    <citation type="journal article" date="2015" name="Fish Shellfish Immunol.">
        <title>Early steps in the European eel (Anguilla anguilla)-Vibrio vulnificus interaction in the gills: Role of the RtxA13 toxin.</title>
        <authorList>
            <person name="Callol A."/>
            <person name="Pajuelo D."/>
            <person name="Ebbesson L."/>
            <person name="Teles M."/>
            <person name="MacKenzie S."/>
            <person name="Amaro C."/>
        </authorList>
    </citation>
    <scope>NUCLEOTIDE SEQUENCE</scope>
</reference>
<protein>
    <submittedName>
        <fullName evidence="1">Uncharacterized protein</fullName>
    </submittedName>
</protein>
<name>A0A0E9VKJ3_ANGAN</name>
<sequence length="29" mass="3322">MRAFSGFHALLLPFLLSPNCLFWPSVIFP</sequence>
<accession>A0A0E9VKJ3</accession>
<dbReference type="AlphaFoldDB" id="A0A0E9VKJ3"/>
<evidence type="ECO:0000313" key="1">
    <source>
        <dbReference type="EMBL" id="JAH78541.1"/>
    </source>
</evidence>
<proteinExistence type="predicted"/>
<reference evidence="1" key="1">
    <citation type="submission" date="2014-11" db="EMBL/GenBank/DDBJ databases">
        <authorList>
            <person name="Amaro Gonzalez C."/>
        </authorList>
    </citation>
    <scope>NUCLEOTIDE SEQUENCE</scope>
</reference>